<dbReference type="AlphaFoldDB" id="A0A9E7C0K1"/>
<dbReference type="GO" id="GO:0016491">
    <property type="term" value="F:oxidoreductase activity"/>
    <property type="evidence" value="ECO:0007669"/>
    <property type="project" value="InterPro"/>
</dbReference>
<accession>A0A9E7C0K1</accession>
<dbReference type="EMBL" id="CP087164">
    <property type="protein sequence ID" value="UGS36466.1"/>
    <property type="molecule type" value="Genomic_DNA"/>
</dbReference>
<dbReference type="Gene3D" id="2.30.110.10">
    <property type="entry name" value="Electron Transport, Fmn-binding Protein, Chain A"/>
    <property type="match status" value="1"/>
</dbReference>
<reference evidence="1" key="1">
    <citation type="journal article" date="2022" name="Int. J. Syst. Evol. Microbiol.">
        <title>Pseudomonas aegrilactucae sp. nov. and Pseudomonas morbosilactucae sp. nov., pathogens causing bacterial rot of lettuce in Japan.</title>
        <authorList>
            <person name="Sawada H."/>
            <person name="Fujikawa T."/>
            <person name="Satou M."/>
        </authorList>
    </citation>
    <scope>NUCLEOTIDE SEQUENCE</scope>
    <source>
        <strain evidence="1">0166_1</strain>
    </source>
</reference>
<proteinExistence type="predicted"/>
<dbReference type="KEGG" id="sbae:DSM104329_02872"/>
<evidence type="ECO:0000313" key="2">
    <source>
        <dbReference type="Proteomes" id="UP001162834"/>
    </source>
</evidence>
<dbReference type="Pfam" id="PF04075">
    <property type="entry name" value="F420H2_quin_red"/>
    <property type="match status" value="1"/>
</dbReference>
<name>A0A9E7C0K1_9ACTN</name>
<dbReference type="RefSeq" id="WP_259316136.1">
    <property type="nucleotide sequence ID" value="NZ_CP087164.1"/>
</dbReference>
<protein>
    <submittedName>
        <fullName evidence="1">Uncharacterized protein</fullName>
    </submittedName>
</protein>
<evidence type="ECO:0000313" key="1">
    <source>
        <dbReference type="EMBL" id="UGS36466.1"/>
    </source>
</evidence>
<sequence length="61" mass="6685">MGVPLFGQQHVDRYRETGGEEGHDRQGTTVLLLTTTVRKSGAQRATPLILRRRAEGGPVRG</sequence>
<dbReference type="InterPro" id="IPR004378">
    <property type="entry name" value="F420H2_quin_Rdtase"/>
</dbReference>
<gene>
    <name evidence="1" type="ORF">DSM104329_02872</name>
</gene>
<keyword evidence="2" id="KW-1185">Reference proteome</keyword>
<dbReference type="Proteomes" id="UP001162834">
    <property type="component" value="Chromosome"/>
</dbReference>
<organism evidence="1 2">
    <name type="scientific">Capillimicrobium parvum</name>
    <dbReference type="NCBI Taxonomy" id="2884022"/>
    <lineage>
        <taxon>Bacteria</taxon>
        <taxon>Bacillati</taxon>
        <taxon>Actinomycetota</taxon>
        <taxon>Thermoleophilia</taxon>
        <taxon>Solirubrobacterales</taxon>
        <taxon>Capillimicrobiaceae</taxon>
        <taxon>Capillimicrobium</taxon>
    </lineage>
</organism>
<dbReference type="InterPro" id="IPR012349">
    <property type="entry name" value="Split_barrel_FMN-bd"/>
</dbReference>